<evidence type="ECO:0000313" key="2">
    <source>
        <dbReference type="Proteomes" id="UP000799424"/>
    </source>
</evidence>
<name>A0A6A7AH01_9PLEO</name>
<gene>
    <name evidence="1" type="ORF">CC86DRAFT_280647</name>
</gene>
<dbReference type="Proteomes" id="UP000799424">
    <property type="component" value="Unassembled WGS sequence"/>
</dbReference>
<evidence type="ECO:0000313" key="1">
    <source>
        <dbReference type="EMBL" id="KAF2832423.1"/>
    </source>
</evidence>
<sequence length="76" mass="8647">LSIPVIFGDDFNALLSKWPKHSEERKQVESAMKSGLSKYRRRVISGEGFWVEEDGTFPMAVYEMVRAREGGVKAKI</sequence>
<feature type="non-terminal residue" evidence="1">
    <location>
        <position position="1"/>
    </location>
</feature>
<protein>
    <submittedName>
        <fullName evidence="1">Uncharacterized protein</fullName>
    </submittedName>
</protein>
<dbReference type="AlphaFoldDB" id="A0A6A7AH01"/>
<accession>A0A6A7AH01</accession>
<proteinExistence type="predicted"/>
<organism evidence="1 2">
    <name type="scientific">Ophiobolus disseminans</name>
    <dbReference type="NCBI Taxonomy" id="1469910"/>
    <lineage>
        <taxon>Eukaryota</taxon>
        <taxon>Fungi</taxon>
        <taxon>Dikarya</taxon>
        <taxon>Ascomycota</taxon>
        <taxon>Pezizomycotina</taxon>
        <taxon>Dothideomycetes</taxon>
        <taxon>Pleosporomycetidae</taxon>
        <taxon>Pleosporales</taxon>
        <taxon>Pleosporineae</taxon>
        <taxon>Phaeosphaeriaceae</taxon>
        <taxon>Ophiobolus</taxon>
    </lineage>
</organism>
<keyword evidence="2" id="KW-1185">Reference proteome</keyword>
<reference evidence="1" key="1">
    <citation type="journal article" date="2020" name="Stud. Mycol.">
        <title>101 Dothideomycetes genomes: a test case for predicting lifestyles and emergence of pathogens.</title>
        <authorList>
            <person name="Haridas S."/>
            <person name="Albert R."/>
            <person name="Binder M."/>
            <person name="Bloem J."/>
            <person name="Labutti K."/>
            <person name="Salamov A."/>
            <person name="Andreopoulos B."/>
            <person name="Baker S."/>
            <person name="Barry K."/>
            <person name="Bills G."/>
            <person name="Bluhm B."/>
            <person name="Cannon C."/>
            <person name="Castanera R."/>
            <person name="Culley D."/>
            <person name="Daum C."/>
            <person name="Ezra D."/>
            <person name="Gonzalez J."/>
            <person name="Henrissat B."/>
            <person name="Kuo A."/>
            <person name="Liang C."/>
            <person name="Lipzen A."/>
            <person name="Lutzoni F."/>
            <person name="Magnuson J."/>
            <person name="Mondo S."/>
            <person name="Nolan M."/>
            <person name="Ohm R."/>
            <person name="Pangilinan J."/>
            <person name="Park H.-J."/>
            <person name="Ramirez L."/>
            <person name="Alfaro M."/>
            <person name="Sun H."/>
            <person name="Tritt A."/>
            <person name="Yoshinaga Y."/>
            <person name="Zwiers L.-H."/>
            <person name="Turgeon B."/>
            <person name="Goodwin S."/>
            <person name="Spatafora J."/>
            <person name="Crous P."/>
            <person name="Grigoriev I."/>
        </authorList>
    </citation>
    <scope>NUCLEOTIDE SEQUENCE</scope>
    <source>
        <strain evidence="1">CBS 113818</strain>
    </source>
</reference>
<dbReference type="OrthoDB" id="5318346at2759"/>
<dbReference type="EMBL" id="MU006217">
    <property type="protein sequence ID" value="KAF2832423.1"/>
    <property type="molecule type" value="Genomic_DNA"/>
</dbReference>